<evidence type="ECO:0000313" key="7">
    <source>
        <dbReference type="EMBL" id="PVE45173.1"/>
    </source>
</evidence>
<dbReference type="PROSITE" id="PS00196">
    <property type="entry name" value="COPPER_BLUE"/>
    <property type="match status" value="1"/>
</dbReference>
<feature type="binding site" evidence="5">
    <location>
        <position position="76"/>
    </location>
    <ligand>
        <name>Cu cation</name>
        <dbReference type="ChEBI" id="CHEBI:23378"/>
    </ligand>
</feature>
<dbReference type="InterPro" id="IPR008972">
    <property type="entry name" value="Cupredoxin"/>
</dbReference>
<dbReference type="EMBL" id="QDDR01000017">
    <property type="protein sequence ID" value="PVE45173.1"/>
    <property type="molecule type" value="Genomic_DNA"/>
</dbReference>
<dbReference type="OrthoDB" id="7510199at2"/>
<dbReference type="InterPro" id="IPR002387">
    <property type="entry name" value="Plastocyanin"/>
</dbReference>
<keyword evidence="1" id="KW-0813">Transport</keyword>
<feature type="binding site" evidence="5">
    <location>
        <position position="126"/>
    </location>
    <ligand>
        <name>Cu cation</name>
        <dbReference type="ChEBI" id="CHEBI:23378"/>
    </ligand>
</feature>
<dbReference type="Pfam" id="PF00127">
    <property type="entry name" value="Copper-bind"/>
    <property type="match status" value="1"/>
</dbReference>
<feature type="binding site" evidence="5">
    <location>
        <position position="118"/>
    </location>
    <ligand>
        <name>Cu cation</name>
        <dbReference type="ChEBI" id="CHEBI:23378"/>
    </ligand>
</feature>
<feature type="domain" description="Blue (type 1) copper" evidence="6">
    <location>
        <begin position="35"/>
        <end position="132"/>
    </location>
</feature>
<comment type="cofactor">
    <cofactor evidence="5">
        <name>Cu(2+)</name>
        <dbReference type="ChEBI" id="CHEBI:29036"/>
    </cofactor>
    <text evidence="5">The crystal structure with reduced Cu(1+) has also been determined.</text>
</comment>
<gene>
    <name evidence="7" type="ORF">DDE23_22735</name>
</gene>
<keyword evidence="3" id="KW-0249">Electron transport</keyword>
<feature type="binding site" evidence="5">
    <location>
        <position position="121"/>
    </location>
    <ligand>
        <name>Cu cation</name>
        <dbReference type="ChEBI" id="CHEBI:23378"/>
    </ligand>
</feature>
<evidence type="ECO:0000313" key="8">
    <source>
        <dbReference type="Proteomes" id="UP000244810"/>
    </source>
</evidence>
<dbReference type="Proteomes" id="UP000244810">
    <property type="component" value="Unassembled WGS sequence"/>
</dbReference>
<evidence type="ECO:0000256" key="4">
    <source>
        <dbReference type="ARBA" id="ARBA00023008"/>
    </source>
</evidence>
<dbReference type="Gene3D" id="2.60.40.420">
    <property type="entry name" value="Cupredoxins - blue copper proteins"/>
    <property type="match status" value="1"/>
</dbReference>
<keyword evidence="8" id="KW-1185">Reference proteome</keyword>
<reference evidence="7 8" key="1">
    <citation type="journal article" date="2011" name="Syst. Appl. Microbiol.">
        <title>Defluviimonas denitrificans gen. nov., sp. nov., and Pararhodobacter aggregans gen. nov., sp. nov., non-phototrophic Rhodobacteraceae from the biofilter of a marine aquaculture.</title>
        <authorList>
            <person name="Foesel B.U."/>
            <person name="Drake H.L."/>
            <person name="Schramm A."/>
        </authorList>
    </citation>
    <scope>NUCLEOTIDE SEQUENCE [LARGE SCALE GENOMIC DNA]</scope>
    <source>
        <strain evidence="7 8">D1-19</strain>
    </source>
</reference>
<dbReference type="PRINTS" id="PR00157">
    <property type="entry name" value="PLASTOCYANIN"/>
</dbReference>
<dbReference type="PANTHER" id="PTHR36507:SF1">
    <property type="entry name" value="BLL1555 PROTEIN"/>
    <property type="match status" value="1"/>
</dbReference>
<dbReference type="InterPro" id="IPR052721">
    <property type="entry name" value="ET_Amicyanin"/>
</dbReference>
<dbReference type="CDD" id="cd04220">
    <property type="entry name" value="Halocyanin"/>
    <property type="match status" value="1"/>
</dbReference>
<organism evidence="7 8">
    <name type="scientific">Pararhodobacter aggregans</name>
    <dbReference type="NCBI Taxonomy" id="404875"/>
    <lineage>
        <taxon>Bacteria</taxon>
        <taxon>Pseudomonadati</taxon>
        <taxon>Pseudomonadota</taxon>
        <taxon>Alphaproteobacteria</taxon>
        <taxon>Rhodobacterales</taxon>
        <taxon>Paracoccaceae</taxon>
        <taxon>Pararhodobacter</taxon>
    </lineage>
</organism>
<dbReference type="GO" id="GO:0005507">
    <property type="term" value="F:copper ion binding"/>
    <property type="evidence" value="ECO:0007669"/>
    <property type="project" value="InterPro"/>
</dbReference>
<evidence type="ECO:0000256" key="3">
    <source>
        <dbReference type="ARBA" id="ARBA00022982"/>
    </source>
</evidence>
<dbReference type="InterPro" id="IPR000923">
    <property type="entry name" value="BlueCu_1"/>
</dbReference>
<evidence type="ECO:0000256" key="5">
    <source>
        <dbReference type="PIRSR" id="PIRSR602387-1"/>
    </source>
</evidence>
<dbReference type="PANTHER" id="PTHR36507">
    <property type="entry name" value="BLL1555 PROTEIN"/>
    <property type="match status" value="1"/>
</dbReference>
<evidence type="ECO:0000256" key="1">
    <source>
        <dbReference type="ARBA" id="ARBA00022448"/>
    </source>
</evidence>
<keyword evidence="2 5" id="KW-0479">Metal-binding</keyword>
<accession>A0A2T7UKI0</accession>
<protein>
    <recommendedName>
        <fullName evidence="6">Blue (type 1) copper domain-containing protein</fullName>
    </recommendedName>
</protein>
<evidence type="ECO:0000256" key="2">
    <source>
        <dbReference type="ARBA" id="ARBA00022723"/>
    </source>
</evidence>
<dbReference type="InterPro" id="IPR028871">
    <property type="entry name" value="BlueCu_1_BS"/>
</dbReference>
<keyword evidence="4 5" id="KW-0186">Copper</keyword>
<proteinExistence type="predicted"/>
<evidence type="ECO:0000259" key="6">
    <source>
        <dbReference type="Pfam" id="PF00127"/>
    </source>
</evidence>
<comment type="caution">
    <text evidence="7">The sequence shown here is derived from an EMBL/GenBank/DDBJ whole genome shotgun (WGS) entry which is preliminary data.</text>
</comment>
<dbReference type="GO" id="GO:0009055">
    <property type="term" value="F:electron transfer activity"/>
    <property type="evidence" value="ECO:0007669"/>
    <property type="project" value="InterPro"/>
</dbReference>
<dbReference type="AlphaFoldDB" id="A0A2T7UKI0"/>
<name>A0A2T7UKI0_9RHOB</name>
<sequence>MTPGRREFLMVGGGVIATLGFPRVTLAGPGETIEMKGTARGEHVWFAPVGLAVAPGTTVRFVNRDPGNSHTATAYHPDIFDRQRRTPEQAVVWDSDFLLPGESFEVTLTVSGVYDYYCLPHEMAGMVGRILVGQPTDQGWEGAAGDSDDLEPEALAGFPRVDDIIARGRILREEYE</sequence>
<dbReference type="SUPFAM" id="SSF49503">
    <property type="entry name" value="Cupredoxins"/>
    <property type="match status" value="1"/>
</dbReference>